<feature type="compositionally biased region" description="Basic and acidic residues" evidence="1">
    <location>
        <begin position="93"/>
        <end position="104"/>
    </location>
</feature>
<evidence type="ECO:0000256" key="1">
    <source>
        <dbReference type="SAM" id="MobiDB-lite"/>
    </source>
</evidence>
<gene>
    <name evidence="2" type="ORF">PVK37_12775</name>
</gene>
<evidence type="ECO:0000313" key="2">
    <source>
        <dbReference type="EMBL" id="WDZ87209.1"/>
    </source>
</evidence>
<dbReference type="RefSeq" id="WP_275034128.1">
    <property type="nucleotide sequence ID" value="NZ_CP118615.1"/>
</dbReference>
<protein>
    <submittedName>
        <fullName evidence="2">Uncharacterized protein</fullName>
    </submittedName>
</protein>
<keyword evidence="3" id="KW-1185">Reference proteome</keyword>
<sequence>MNGPSRFEITAEQTERNARGIAACRAVLEPVLARRGRPEPDAPLTPSEEIHQRALERAIGEKRGRRLVDLAAVGVVLATPPAPAREAPNRAAAEQDRAALDRLRRQTPAIHTRPTQEPR</sequence>
<evidence type="ECO:0000313" key="3">
    <source>
        <dbReference type="Proteomes" id="UP001219605"/>
    </source>
</evidence>
<dbReference type="Proteomes" id="UP001219605">
    <property type="component" value="Chromosome"/>
</dbReference>
<proteinExistence type="predicted"/>
<organism evidence="2 3">
    <name type="scientific">Micromonospora cathayae</name>
    <dbReference type="NCBI Taxonomy" id="3028804"/>
    <lineage>
        <taxon>Bacteria</taxon>
        <taxon>Bacillati</taxon>
        <taxon>Actinomycetota</taxon>
        <taxon>Actinomycetes</taxon>
        <taxon>Micromonosporales</taxon>
        <taxon>Micromonosporaceae</taxon>
        <taxon>Micromonospora</taxon>
    </lineage>
</organism>
<accession>A0ABY7ZZ92</accession>
<feature type="compositionally biased region" description="Low complexity" evidence="1">
    <location>
        <begin position="79"/>
        <end position="92"/>
    </location>
</feature>
<feature type="region of interest" description="Disordered" evidence="1">
    <location>
        <begin position="79"/>
        <end position="119"/>
    </location>
</feature>
<name>A0ABY7ZZ92_9ACTN</name>
<dbReference type="EMBL" id="CP118615">
    <property type="protein sequence ID" value="WDZ87209.1"/>
    <property type="molecule type" value="Genomic_DNA"/>
</dbReference>
<reference evidence="2 3" key="1">
    <citation type="submission" date="2023-02" db="EMBL/GenBank/DDBJ databases">
        <authorList>
            <person name="Mo P."/>
        </authorList>
    </citation>
    <scope>NUCLEOTIDE SEQUENCE [LARGE SCALE GENOMIC DNA]</scope>
    <source>
        <strain evidence="2 3">HUAS 3</strain>
    </source>
</reference>